<gene>
    <name evidence="1" type="ORF">BJ982_000310</name>
</gene>
<sequence length="228" mass="25619">MTVPKWNDPALKAGTMIKTALWLVSEVGEGNIFTKEQHRDAFPGIAQADRRLRDLRDFGWVIHTNSDDGALKPEEQRFVKTGLPVWQPGIRRSVAATTITAKQRQAVFAADDYQCVVCGIAGGESYPDALNDSAVLSISRRDVLLQGERVEVQLVTECKRCRAGTDGETSDVGRLLSDIRDLDDTERARLIRWMERGRRGATPLDRAWTAYRRLPAEMRGDVRRRLLG</sequence>
<dbReference type="EMBL" id="JACHND010000001">
    <property type="protein sequence ID" value="MBB4698766.1"/>
    <property type="molecule type" value="Genomic_DNA"/>
</dbReference>
<accession>A0A7W7D4P7</accession>
<comment type="caution">
    <text evidence="1">The sequence shown here is derived from an EMBL/GenBank/DDBJ whole genome shotgun (WGS) entry which is preliminary data.</text>
</comment>
<keyword evidence="2" id="KW-1185">Reference proteome</keyword>
<dbReference type="AlphaFoldDB" id="A0A7W7D4P7"/>
<evidence type="ECO:0000313" key="2">
    <source>
        <dbReference type="Proteomes" id="UP000542210"/>
    </source>
</evidence>
<name>A0A7W7D4P7_9ACTN</name>
<protein>
    <recommendedName>
        <fullName evidence="3">HNH endonuclease</fullName>
    </recommendedName>
</protein>
<dbReference type="Proteomes" id="UP000542210">
    <property type="component" value="Unassembled WGS sequence"/>
</dbReference>
<proteinExistence type="predicted"/>
<organism evidence="1 2">
    <name type="scientific">Sphaerisporangium siamense</name>
    <dbReference type="NCBI Taxonomy" id="795645"/>
    <lineage>
        <taxon>Bacteria</taxon>
        <taxon>Bacillati</taxon>
        <taxon>Actinomycetota</taxon>
        <taxon>Actinomycetes</taxon>
        <taxon>Streptosporangiales</taxon>
        <taxon>Streptosporangiaceae</taxon>
        <taxon>Sphaerisporangium</taxon>
    </lineage>
</organism>
<reference evidence="1 2" key="1">
    <citation type="submission" date="2020-08" db="EMBL/GenBank/DDBJ databases">
        <title>Sequencing the genomes of 1000 actinobacteria strains.</title>
        <authorList>
            <person name="Klenk H.-P."/>
        </authorList>
    </citation>
    <scope>NUCLEOTIDE SEQUENCE [LARGE SCALE GENOMIC DNA]</scope>
    <source>
        <strain evidence="1 2">DSM 45784</strain>
    </source>
</reference>
<evidence type="ECO:0008006" key="3">
    <source>
        <dbReference type="Google" id="ProtNLM"/>
    </source>
</evidence>
<dbReference type="RefSeq" id="WP_184875840.1">
    <property type="nucleotide sequence ID" value="NZ_BOOV01000042.1"/>
</dbReference>
<evidence type="ECO:0000313" key="1">
    <source>
        <dbReference type="EMBL" id="MBB4698766.1"/>
    </source>
</evidence>